<reference evidence="3 4" key="1">
    <citation type="submission" date="2021-05" db="EMBL/GenBank/DDBJ databases">
        <title>Genome Assembly of Synthetic Allotetraploid Brassica napus Reveals Homoeologous Exchanges between Subgenomes.</title>
        <authorList>
            <person name="Davis J.T."/>
        </authorList>
    </citation>
    <scope>NUCLEOTIDE SEQUENCE [LARGE SCALE GENOMIC DNA]</scope>
    <source>
        <strain evidence="4">cv. Da-Ae</strain>
        <tissue evidence="3">Seedling</tissue>
    </source>
</reference>
<feature type="chain" id="PRO_5047323065" evidence="2">
    <location>
        <begin position="26"/>
        <end position="120"/>
    </location>
</feature>
<keyword evidence="4" id="KW-1185">Reference proteome</keyword>
<comment type="caution">
    <text evidence="3">The sequence shown here is derived from an EMBL/GenBank/DDBJ whole genome shotgun (WGS) entry which is preliminary data.</text>
</comment>
<organism evidence="3 4">
    <name type="scientific">Brassica napus</name>
    <name type="common">Rape</name>
    <dbReference type="NCBI Taxonomy" id="3708"/>
    <lineage>
        <taxon>Eukaryota</taxon>
        <taxon>Viridiplantae</taxon>
        <taxon>Streptophyta</taxon>
        <taxon>Embryophyta</taxon>
        <taxon>Tracheophyta</taxon>
        <taxon>Spermatophyta</taxon>
        <taxon>Magnoliopsida</taxon>
        <taxon>eudicotyledons</taxon>
        <taxon>Gunneridae</taxon>
        <taxon>Pentapetalae</taxon>
        <taxon>rosids</taxon>
        <taxon>malvids</taxon>
        <taxon>Brassicales</taxon>
        <taxon>Brassicaceae</taxon>
        <taxon>Brassiceae</taxon>
        <taxon>Brassica</taxon>
    </lineage>
</organism>
<proteinExistence type="predicted"/>
<dbReference type="EMBL" id="JAGKQM010002124">
    <property type="protein sequence ID" value="KAH0850195.1"/>
    <property type="molecule type" value="Genomic_DNA"/>
</dbReference>
<accession>A0ABQ7X2N1</accession>
<feature type="region of interest" description="Disordered" evidence="1">
    <location>
        <begin position="85"/>
        <end position="120"/>
    </location>
</feature>
<sequence>MVQTHKGKCVGFCSLLLLCLTSTLARTLILKEQLPMMKLHQEGMLELEPDHNAKPYVHELDLGHEVIPKIDPVVVKLDNGQNFGSGPVTTNLGGGDYPDDQKSNKGTVNMMRQADASTLP</sequence>
<evidence type="ECO:0000256" key="1">
    <source>
        <dbReference type="SAM" id="MobiDB-lite"/>
    </source>
</evidence>
<gene>
    <name evidence="3" type="ORF">HID58_095694</name>
</gene>
<name>A0ABQ7X2N1_BRANA</name>
<keyword evidence="2" id="KW-0732">Signal</keyword>
<dbReference type="Proteomes" id="UP000824890">
    <property type="component" value="Unassembled WGS sequence"/>
</dbReference>
<evidence type="ECO:0000256" key="2">
    <source>
        <dbReference type="SAM" id="SignalP"/>
    </source>
</evidence>
<evidence type="ECO:0000313" key="4">
    <source>
        <dbReference type="Proteomes" id="UP000824890"/>
    </source>
</evidence>
<feature type="signal peptide" evidence="2">
    <location>
        <begin position="1"/>
        <end position="25"/>
    </location>
</feature>
<evidence type="ECO:0000313" key="3">
    <source>
        <dbReference type="EMBL" id="KAH0850195.1"/>
    </source>
</evidence>
<protein>
    <submittedName>
        <fullName evidence="3">Uncharacterized protein</fullName>
    </submittedName>
</protein>